<organism evidence="1 2">
    <name type="scientific">Psychrosphaera aquimarina</name>
    <dbReference type="NCBI Taxonomy" id="2044854"/>
    <lineage>
        <taxon>Bacteria</taxon>
        <taxon>Pseudomonadati</taxon>
        <taxon>Pseudomonadota</taxon>
        <taxon>Gammaproteobacteria</taxon>
        <taxon>Alteromonadales</taxon>
        <taxon>Pseudoalteromonadaceae</taxon>
        <taxon>Psychrosphaera</taxon>
    </lineage>
</organism>
<dbReference type="SUPFAM" id="SSF52091">
    <property type="entry name" value="SpoIIaa-like"/>
    <property type="match status" value="1"/>
</dbReference>
<keyword evidence="2" id="KW-1185">Reference proteome</keyword>
<sequence>MKYQITVKDYVISISVLTIFNHYDTNSMVKNLTEIIDGFDGQPFYMLIDLSMSDGGTPEAFEQTRKFNLWLDEQNLKAKAIVCPSPLLKNINESRVRTSDKQLIKYFEDIKSAHSWFDELSLQYVI</sequence>
<dbReference type="InterPro" id="IPR036513">
    <property type="entry name" value="STAS_dom_sf"/>
</dbReference>
<name>A0ABU3QWJ3_9GAMM</name>
<proteinExistence type="predicted"/>
<evidence type="ECO:0000313" key="2">
    <source>
        <dbReference type="Proteomes" id="UP001257914"/>
    </source>
</evidence>
<evidence type="ECO:0000313" key="1">
    <source>
        <dbReference type="EMBL" id="MDU0111530.1"/>
    </source>
</evidence>
<protein>
    <recommendedName>
        <fullName evidence="3">STAS/SEC14 domain-containing protein</fullName>
    </recommendedName>
</protein>
<gene>
    <name evidence="1" type="ORF">RT723_00550</name>
</gene>
<dbReference type="EMBL" id="JAWCUA010000001">
    <property type="protein sequence ID" value="MDU0111530.1"/>
    <property type="molecule type" value="Genomic_DNA"/>
</dbReference>
<reference evidence="1 2" key="1">
    <citation type="submission" date="2023-10" db="EMBL/GenBank/DDBJ databases">
        <title>Psychrosphaera aquimaarina strain SW33 isolated from seawater.</title>
        <authorList>
            <person name="Bayburt H."/>
            <person name="Kim J.M."/>
            <person name="Choi B.J."/>
            <person name="Jeon C.O."/>
        </authorList>
    </citation>
    <scope>NUCLEOTIDE SEQUENCE [LARGE SCALE GENOMIC DNA]</scope>
    <source>
        <strain evidence="1 2">KCTC 52743</strain>
    </source>
</reference>
<accession>A0ABU3QWJ3</accession>
<comment type="caution">
    <text evidence="1">The sequence shown here is derived from an EMBL/GenBank/DDBJ whole genome shotgun (WGS) entry which is preliminary data.</text>
</comment>
<evidence type="ECO:0008006" key="3">
    <source>
        <dbReference type="Google" id="ProtNLM"/>
    </source>
</evidence>
<dbReference type="Proteomes" id="UP001257914">
    <property type="component" value="Unassembled WGS sequence"/>
</dbReference>
<dbReference type="RefSeq" id="WP_315945481.1">
    <property type="nucleotide sequence ID" value="NZ_JAWCUA010000001.1"/>
</dbReference>